<keyword evidence="3" id="KW-1133">Transmembrane helix</keyword>
<keyword evidence="3" id="KW-0812">Transmembrane</keyword>
<keyword evidence="3" id="KW-0472">Membrane</keyword>
<evidence type="ECO:0000256" key="3">
    <source>
        <dbReference type="SAM" id="Phobius"/>
    </source>
</evidence>
<proteinExistence type="predicted"/>
<evidence type="ECO:0000259" key="4">
    <source>
        <dbReference type="SMART" id="SM00331"/>
    </source>
</evidence>
<feature type="transmembrane region" description="Helical" evidence="3">
    <location>
        <begin position="87"/>
        <end position="116"/>
    </location>
</feature>
<keyword evidence="6" id="KW-1185">Reference proteome</keyword>
<sequence length="403" mass="42252">MSAPAEQAAAAAAGYPTARAADRPSAAPATTPTAPTPQTTQTTPAVSAADVLAPHWVRWLPMLLVVIDLVVEVAFPQATAAGFLLTALPVLVAFGFGPAATAVCGVGALLLQLMLAGHAGHLYEHHHMWVYLSTLLAALAGVMLSRQRTRQARHLIRARTVSEALQRTVLHPVPDRVGALRTAGLYRAAQADVPIGGDLYELCDTPFGTRVLLGDVRGKGLEAVRTVADLLGAFRATAHETAGLTELADLLDRQVRRGAIERGDEELFVTAVLVQHEPGAPTTRVVSRGHLDPVLLTGGTVRSVSCPPDLPLGLGHLREGGGAPVTTVPLAAGQTLLLHTDGVTEARDRDGRFYPLADRLADRFQGGSPVAPEQLVAFLGEDVRSFGGPATDDLAVLALSPLR</sequence>
<accession>A0ABP4H2D1</accession>
<feature type="transmembrane region" description="Helical" evidence="3">
    <location>
        <begin position="128"/>
        <end position="145"/>
    </location>
</feature>
<feature type="region of interest" description="Disordered" evidence="2">
    <location>
        <begin position="15"/>
        <end position="45"/>
    </location>
</feature>
<dbReference type="InterPro" id="IPR052016">
    <property type="entry name" value="Bact_Sigma-Reg"/>
</dbReference>
<dbReference type="Pfam" id="PF07228">
    <property type="entry name" value="SpoIIE"/>
    <property type="match status" value="1"/>
</dbReference>
<dbReference type="EMBL" id="BAAALF010000068">
    <property type="protein sequence ID" value="GAA1244614.1"/>
    <property type="molecule type" value="Genomic_DNA"/>
</dbReference>
<dbReference type="PANTHER" id="PTHR43156:SF2">
    <property type="entry name" value="STAGE II SPORULATION PROTEIN E"/>
    <property type="match status" value="1"/>
</dbReference>
<protein>
    <submittedName>
        <fullName evidence="5">PP2C family protein-serine/threonine phosphatase</fullName>
    </submittedName>
</protein>
<keyword evidence="1" id="KW-0378">Hydrolase</keyword>
<dbReference type="InterPro" id="IPR001932">
    <property type="entry name" value="PPM-type_phosphatase-like_dom"/>
</dbReference>
<evidence type="ECO:0000256" key="2">
    <source>
        <dbReference type="SAM" id="MobiDB-lite"/>
    </source>
</evidence>
<organism evidence="5 6">
    <name type="scientific">Kitasatospora nipponensis</name>
    <dbReference type="NCBI Taxonomy" id="258049"/>
    <lineage>
        <taxon>Bacteria</taxon>
        <taxon>Bacillati</taxon>
        <taxon>Actinomycetota</taxon>
        <taxon>Actinomycetes</taxon>
        <taxon>Kitasatosporales</taxon>
        <taxon>Streptomycetaceae</taxon>
        <taxon>Kitasatospora</taxon>
    </lineage>
</organism>
<dbReference type="InterPro" id="IPR036457">
    <property type="entry name" value="PPM-type-like_dom_sf"/>
</dbReference>
<evidence type="ECO:0000313" key="6">
    <source>
        <dbReference type="Proteomes" id="UP001500037"/>
    </source>
</evidence>
<dbReference type="PANTHER" id="PTHR43156">
    <property type="entry name" value="STAGE II SPORULATION PROTEIN E-RELATED"/>
    <property type="match status" value="1"/>
</dbReference>
<gene>
    <name evidence="5" type="ORF">GCM10009665_39320</name>
</gene>
<reference evidence="6" key="1">
    <citation type="journal article" date="2019" name="Int. J. Syst. Evol. Microbiol.">
        <title>The Global Catalogue of Microorganisms (GCM) 10K type strain sequencing project: providing services to taxonomists for standard genome sequencing and annotation.</title>
        <authorList>
            <consortium name="The Broad Institute Genomics Platform"/>
            <consortium name="The Broad Institute Genome Sequencing Center for Infectious Disease"/>
            <person name="Wu L."/>
            <person name="Ma J."/>
        </authorList>
    </citation>
    <scope>NUCLEOTIDE SEQUENCE [LARGE SCALE GENOMIC DNA]</scope>
    <source>
        <strain evidence="6">JCM 13004</strain>
    </source>
</reference>
<evidence type="ECO:0000256" key="1">
    <source>
        <dbReference type="ARBA" id="ARBA00022801"/>
    </source>
</evidence>
<evidence type="ECO:0000313" key="5">
    <source>
        <dbReference type="EMBL" id="GAA1244614.1"/>
    </source>
</evidence>
<feature type="transmembrane region" description="Helical" evidence="3">
    <location>
        <begin position="56"/>
        <end position="75"/>
    </location>
</feature>
<dbReference type="RefSeq" id="WP_344443060.1">
    <property type="nucleotide sequence ID" value="NZ_BAAALF010000068.1"/>
</dbReference>
<comment type="caution">
    <text evidence="5">The sequence shown here is derived from an EMBL/GenBank/DDBJ whole genome shotgun (WGS) entry which is preliminary data.</text>
</comment>
<feature type="domain" description="PPM-type phosphatase" evidence="4">
    <location>
        <begin position="180"/>
        <end position="401"/>
    </location>
</feature>
<dbReference type="SMART" id="SM00331">
    <property type="entry name" value="PP2C_SIG"/>
    <property type="match status" value="1"/>
</dbReference>
<name>A0ABP4H2D1_9ACTN</name>
<dbReference type="Proteomes" id="UP001500037">
    <property type="component" value="Unassembled WGS sequence"/>
</dbReference>
<dbReference type="Gene3D" id="3.60.40.10">
    <property type="entry name" value="PPM-type phosphatase domain"/>
    <property type="match status" value="1"/>
</dbReference>